<accession>A0A2K3KZQ8</accession>
<comment type="caution">
    <text evidence="1">The sequence shown here is derived from an EMBL/GenBank/DDBJ whole genome shotgun (WGS) entry which is preliminary data.</text>
</comment>
<reference evidence="1 2" key="1">
    <citation type="journal article" date="2014" name="Am. J. Bot.">
        <title>Genome assembly and annotation for red clover (Trifolium pratense; Fabaceae).</title>
        <authorList>
            <person name="Istvanek J."/>
            <person name="Jaros M."/>
            <person name="Krenek A."/>
            <person name="Repkova J."/>
        </authorList>
    </citation>
    <scope>NUCLEOTIDE SEQUENCE [LARGE SCALE GENOMIC DNA]</scope>
    <source>
        <strain evidence="2">cv. Tatra</strain>
        <tissue evidence="1">Young leaves</tissue>
    </source>
</reference>
<reference evidence="1 2" key="2">
    <citation type="journal article" date="2017" name="Front. Plant Sci.">
        <title>Gene Classification and Mining of Molecular Markers Useful in Red Clover (Trifolium pratense) Breeding.</title>
        <authorList>
            <person name="Istvanek J."/>
            <person name="Dluhosova J."/>
            <person name="Dluhos P."/>
            <person name="Patkova L."/>
            <person name="Nedelnik J."/>
            <person name="Repkova J."/>
        </authorList>
    </citation>
    <scope>NUCLEOTIDE SEQUENCE [LARGE SCALE GENOMIC DNA]</scope>
    <source>
        <strain evidence="2">cv. Tatra</strain>
        <tissue evidence="1">Young leaves</tissue>
    </source>
</reference>
<gene>
    <name evidence="1" type="ORF">L195_g027660</name>
</gene>
<dbReference type="Proteomes" id="UP000236291">
    <property type="component" value="Unassembled WGS sequence"/>
</dbReference>
<dbReference type="AlphaFoldDB" id="A0A2K3KZQ8"/>
<evidence type="ECO:0000313" key="2">
    <source>
        <dbReference type="Proteomes" id="UP000236291"/>
    </source>
</evidence>
<dbReference type="EMBL" id="ASHM01023775">
    <property type="protein sequence ID" value="PNX71775.1"/>
    <property type="molecule type" value="Genomic_DNA"/>
</dbReference>
<sequence length="72" mass="8421">MKSLTFWDLVQKALNERRLKFDDKSKPQMKIDSDPLQVAETSYVEPFECMMVKALEATTMQVVSEEEYAKKD</sequence>
<protein>
    <submittedName>
        <fullName evidence="1">Uncharacterized protein</fullName>
    </submittedName>
</protein>
<proteinExistence type="predicted"/>
<name>A0A2K3KZQ8_TRIPR</name>
<organism evidence="1 2">
    <name type="scientific">Trifolium pratense</name>
    <name type="common">Red clover</name>
    <dbReference type="NCBI Taxonomy" id="57577"/>
    <lineage>
        <taxon>Eukaryota</taxon>
        <taxon>Viridiplantae</taxon>
        <taxon>Streptophyta</taxon>
        <taxon>Embryophyta</taxon>
        <taxon>Tracheophyta</taxon>
        <taxon>Spermatophyta</taxon>
        <taxon>Magnoliopsida</taxon>
        <taxon>eudicotyledons</taxon>
        <taxon>Gunneridae</taxon>
        <taxon>Pentapetalae</taxon>
        <taxon>rosids</taxon>
        <taxon>fabids</taxon>
        <taxon>Fabales</taxon>
        <taxon>Fabaceae</taxon>
        <taxon>Papilionoideae</taxon>
        <taxon>50 kb inversion clade</taxon>
        <taxon>NPAAA clade</taxon>
        <taxon>Hologalegina</taxon>
        <taxon>IRL clade</taxon>
        <taxon>Trifolieae</taxon>
        <taxon>Trifolium</taxon>
    </lineage>
</organism>
<evidence type="ECO:0000313" key="1">
    <source>
        <dbReference type="EMBL" id="PNX71775.1"/>
    </source>
</evidence>